<dbReference type="InterPro" id="IPR013328">
    <property type="entry name" value="6PGD_dom2"/>
</dbReference>
<dbReference type="Pfam" id="PF03446">
    <property type="entry name" value="NAD_binding_2"/>
    <property type="match status" value="1"/>
</dbReference>
<dbReference type="InterPro" id="IPR006115">
    <property type="entry name" value="6PGDH_NADP-bd"/>
</dbReference>
<feature type="domain" description="3-hydroxyisobutyrate dehydrogenase-like NAD-binding" evidence="5">
    <location>
        <begin position="162"/>
        <end position="282"/>
    </location>
</feature>
<dbReference type="SUPFAM" id="SSF51735">
    <property type="entry name" value="NAD(P)-binding Rossmann-fold domains"/>
    <property type="match status" value="1"/>
</dbReference>
<sequence>MKRKVGIIGLGNMGSAIAEKLATQFQVIGFDIDETKREAMKEFGVEVEASMEAVVKQTDVVFLSMPKASISKGIVQQISPMMEKDAIIVETSTILPAEVAELREISREYGVQLIDAAILGGVGHMRTQTAALLVGDSDNAADRIMEVLQAISSEVQMMGEIGAGMAAKIINNGVAHAVMSVIVESSALALKLGIQPEKVYELLRGETALLRPLTHRYHERIQNGQYAGGMSTVNARKDSTLFLQLAQEKGVPLFSVQAAHSVYEMAAQEGFGDEDYAAIAKLWERWSDIDFTK</sequence>
<evidence type="ECO:0000259" key="5">
    <source>
        <dbReference type="Pfam" id="PF14833"/>
    </source>
</evidence>
<dbReference type="RefSeq" id="WP_191694493.1">
    <property type="nucleotide sequence ID" value="NZ_JACSQN010000007.1"/>
</dbReference>
<proteinExistence type="inferred from homology"/>
<dbReference type="SUPFAM" id="SSF48179">
    <property type="entry name" value="6-phosphogluconate dehydrogenase C-terminal domain-like"/>
    <property type="match status" value="1"/>
</dbReference>
<reference evidence="6 7" key="1">
    <citation type="submission" date="2020-08" db="EMBL/GenBank/DDBJ databases">
        <title>A Genomic Blueprint of the Chicken Gut Microbiome.</title>
        <authorList>
            <person name="Gilroy R."/>
            <person name="Ravi A."/>
            <person name="Getino M."/>
            <person name="Pursley I."/>
            <person name="Horton D.L."/>
            <person name="Alikhan N.-F."/>
            <person name="Baker D."/>
            <person name="Gharbi K."/>
            <person name="Hall N."/>
            <person name="Watson M."/>
            <person name="Adriaenssens E.M."/>
            <person name="Foster-Nyarko E."/>
            <person name="Jarju S."/>
            <person name="Secka A."/>
            <person name="Antonio M."/>
            <person name="Oren A."/>
            <person name="Chaudhuri R."/>
            <person name="La Ragione R.M."/>
            <person name="Hildebrand F."/>
            <person name="Pallen M.J."/>
        </authorList>
    </citation>
    <scope>NUCLEOTIDE SEQUENCE [LARGE SCALE GENOMIC DNA]</scope>
    <source>
        <strain evidence="6 7">Sa2YVA2</strain>
    </source>
</reference>
<name>A0ABR8U9T9_9BACL</name>
<gene>
    <name evidence="6" type="ORF">H9649_09405</name>
</gene>
<dbReference type="Proteomes" id="UP000626786">
    <property type="component" value="Unassembled WGS sequence"/>
</dbReference>
<dbReference type="PIRSF" id="PIRSF000103">
    <property type="entry name" value="HIBADH"/>
    <property type="match status" value="1"/>
</dbReference>
<evidence type="ECO:0000313" key="7">
    <source>
        <dbReference type="Proteomes" id="UP000626786"/>
    </source>
</evidence>
<keyword evidence="3" id="KW-0520">NAD</keyword>
<evidence type="ECO:0000256" key="3">
    <source>
        <dbReference type="ARBA" id="ARBA00023027"/>
    </source>
</evidence>
<evidence type="ECO:0000259" key="4">
    <source>
        <dbReference type="Pfam" id="PF03446"/>
    </source>
</evidence>
<protein>
    <submittedName>
        <fullName evidence="6">NAD(P)-dependent oxidoreductase</fullName>
    </submittedName>
</protein>
<dbReference type="EMBL" id="JACSQN010000007">
    <property type="protein sequence ID" value="MBD7984798.1"/>
    <property type="molecule type" value="Genomic_DNA"/>
</dbReference>
<dbReference type="PANTHER" id="PTHR43060">
    <property type="entry name" value="3-HYDROXYISOBUTYRATE DEHYDROGENASE-LIKE 1, MITOCHONDRIAL-RELATED"/>
    <property type="match status" value="1"/>
</dbReference>
<dbReference type="Pfam" id="PF14833">
    <property type="entry name" value="NAD_binding_11"/>
    <property type="match status" value="1"/>
</dbReference>
<comment type="caution">
    <text evidence="6">The sequence shown here is derived from an EMBL/GenBank/DDBJ whole genome shotgun (WGS) entry which is preliminary data.</text>
</comment>
<dbReference type="Gene3D" id="3.40.50.720">
    <property type="entry name" value="NAD(P)-binding Rossmann-like Domain"/>
    <property type="match status" value="1"/>
</dbReference>
<dbReference type="PANTHER" id="PTHR43060:SF15">
    <property type="entry name" value="3-HYDROXYISOBUTYRATE DEHYDROGENASE-LIKE 1, MITOCHONDRIAL-RELATED"/>
    <property type="match status" value="1"/>
</dbReference>
<keyword evidence="2" id="KW-0560">Oxidoreductase</keyword>
<organism evidence="6 7">
    <name type="scientific">Sporosarcina quadrami</name>
    <dbReference type="NCBI Taxonomy" id="2762234"/>
    <lineage>
        <taxon>Bacteria</taxon>
        <taxon>Bacillati</taxon>
        <taxon>Bacillota</taxon>
        <taxon>Bacilli</taxon>
        <taxon>Bacillales</taxon>
        <taxon>Caryophanaceae</taxon>
        <taxon>Sporosarcina</taxon>
    </lineage>
</organism>
<dbReference type="InterPro" id="IPR029154">
    <property type="entry name" value="HIBADH-like_NADP-bd"/>
</dbReference>
<evidence type="ECO:0000256" key="1">
    <source>
        <dbReference type="ARBA" id="ARBA00009080"/>
    </source>
</evidence>
<accession>A0ABR8U9T9</accession>
<feature type="domain" description="6-phosphogluconate dehydrogenase NADP-binding" evidence="4">
    <location>
        <begin position="4"/>
        <end position="159"/>
    </location>
</feature>
<dbReference type="InterPro" id="IPR008927">
    <property type="entry name" value="6-PGluconate_DH-like_C_sf"/>
</dbReference>
<dbReference type="InterPro" id="IPR015815">
    <property type="entry name" value="HIBADH-related"/>
</dbReference>
<keyword evidence="7" id="KW-1185">Reference proteome</keyword>
<dbReference type="Gene3D" id="1.10.1040.10">
    <property type="entry name" value="N-(1-d-carboxylethyl)-l-norvaline Dehydrogenase, domain 2"/>
    <property type="match status" value="1"/>
</dbReference>
<comment type="similarity">
    <text evidence="1">Belongs to the HIBADH-related family.</text>
</comment>
<evidence type="ECO:0000256" key="2">
    <source>
        <dbReference type="ARBA" id="ARBA00023002"/>
    </source>
</evidence>
<evidence type="ECO:0000313" key="6">
    <source>
        <dbReference type="EMBL" id="MBD7984798.1"/>
    </source>
</evidence>
<dbReference type="InterPro" id="IPR036291">
    <property type="entry name" value="NAD(P)-bd_dom_sf"/>
</dbReference>